<evidence type="ECO:0000256" key="1">
    <source>
        <dbReference type="ARBA" id="ARBA00022603"/>
    </source>
</evidence>
<name>M3C8K2_STREZ</name>
<dbReference type="Proteomes" id="UP000011732">
    <property type="component" value="Unassembled WGS sequence"/>
</dbReference>
<dbReference type="GO" id="GO:0044027">
    <property type="term" value="P:negative regulation of gene expression via chromosomal CpG island methylation"/>
    <property type="evidence" value="ECO:0007669"/>
    <property type="project" value="TreeGrafter"/>
</dbReference>
<evidence type="ECO:0000256" key="2">
    <source>
        <dbReference type="ARBA" id="ARBA00022679"/>
    </source>
</evidence>
<evidence type="ECO:0000256" key="7">
    <source>
        <dbReference type="RuleBase" id="RU000417"/>
    </source>
</evidence>
<dbReference type="SUPFAM" id="SSF53335">
    <property type="entry name" value="S-adenosyl-L-methionine-dependent methyltransferases"/>
    <property type="match status" value="1"/>
</dbReference>
<comment type="similarity">
    <text evidence="5 6">Belongs to the class I-like SAM-binding methyltransferase superfamily. C5-methyltransferase family.</text>
</comment>
<dbReference type="NCBIfam" id="TIGR00675">
    <property type="entry name" value="dcm"/>
    <property type="match status" value="1"/>
</dbReference>
<dbReference type="PANTHER" id="PTHR10629">
    <property type="entry name" value="CYTOSINE-SPECIFIC METHYLTRANSFERASE"/>
    <property type="match status" value="1"/>
</dbReference>
<organism evidence="8 9">
    <name type="scientific">Streptomyces gancidicus BKS 13-15</name>
    <dbReference type="NCBI Taxonomy" id="1284664"/>
    <lineage>
        <taxon>Bacteria</taxon>
        <taxon>Bacillati</taxon>
        <taxon>Actinomycetota</taxon>
        <taxon>Actinomycetes</taxon>
        <taxon>Kitasatosporales</taxon>
        <taxon>Streptomycetaceae</taxon>
        <taxon>Streptomyces</taxon>
        <taxon>Streptomyces pseudogriseolus group</taxon>
    </lineage>
</organism>
<dbReference type="PRINTS" id="PR00105">
    <property type="entry name" value="C5METTRFRASE"/>
</dbReference>
<dbReference type="REBASE" id="64103">
    <property type="entry name" value="M.Sga1315ORF32684P"/>
</dbReference>
<comment type="caution">
    <text evidence="8">The sequence shown here is derived from an EMBL/GenBank/DDBJ whole genome shotgun (WGS) entry which is preliminary data.</text>
</comment>
<dbReference type="GO" id="GO:0003886">
    <property type="term" value="F:DNA (cytosine-5-)-methyltransferase activity"/>
    <property type="evidence" value="ECO:0007669"/>
    <property type="project" value="UniProtKB-EC"/>
</dbReference>
<keyword evidence="3 5" id="KW-0949">S-adenosyl-L-methionine</keyword>
<dbReference type="OrthoDB" id="9813719at2"/>
<dbReference type="PANTHER" id="PTHR10629:SF52">
    <property type="entry name" value="DNA (CYTOSINE-5)-METHYLTRANSFERASE 1"/>
    <property type="match status" value="1"/>
</dbReference>
<dbReference type="InterPro" id="IPR018117">
    <property type="entry name" value="C5_DNA_meth_AS"/>
</dbReference>
<reference evidence="8 9" key="1">
    <citation type="journal article" date="2013" name="Genome Announc.">
        <title>Draft Genome Sequence of Streptomyces gancidicus Strain BKS 13-15.</title>
        <authorList>
            <person name="Kumar S."/>
            <person name="Kaur N."/>
            <person name="Singh N.K."/>
            <person name="Raghava G.P."/>
            <person name="Mayilraj S."/>
        </authorList>
    </citation>
    <scope>NUCLEOTIDE SEQUENCE [LARGE SCALE GENOMIC DNA]</scope>
    <source>
        <strain evidence="8 9">BKS 13-15</strain>
    </source>
</reference>
<dbReference type="Gene3D" id="3.40.50.150">
    <property type="entry name" value="Vaccinia Virus protein VP39"/>
    <property type="match status" value="1"/>
</dbReference>
<dbReference type="EMBL" id="AOHP01000169">
    <property type="protein sequence ID" value="EMF20398.1"/>
    <property type="molecule type" value="Genomic_DNA"/>
</dbReference>
<proteinExistence type="inferred from homology"/>
<dbReference type="InterPro" id="IPR050390">
    <property type="entry name" value="C5-Methyltransferase"/>
</dbReference>
<dbReference type="Pfam" id="PF00145">
    <property type="entry name" value="DNA_methylase"/>
    <property type="match status" value="2"/>
</dbReference>
<evidence type="ECO:0000256" key="3">
    <source>
        <dbReference type="ARBA" id="ARBA00022691"/>
    </source>
</evidence>
<dbReference type="PATRIC" id="fig|1284664.3.peg.6544"/>
<keyword evidence="9" id="KW-1185">Reference proteome</keyword>
<dbReference type="InterPro" id="IPR001525">
    <property type="entry name" value="C5_MeTfrase"/>
</dbReference>
<keyword evidence="2 5" id="KW-0808">Transferase</keyword>
<keyword evidence="4" id="KW-0680">Restriction system</keyword>
<dbReference type="Gene3D" id="3.90.120.10">
    <property type="entry name" value="DNA Methylase, subunit A, domain 2"/>
    <property type="match status" value="1"/>
</dbReference>
<dbReference type="GO" id="GO:0009307">
    <property type="term" value="P:DNA restriction-modification system"/>
    <property type="evidence" value="ECO:0007669"/>
    <property type="project" value="UniProtKB-KW"/>
</dbReference>
<evidence type="ECO:0000256" key="5">
    <source>
        <dbReference type="PROSITE-ProRule" id="PRU01016"/>
    </source>
</evidence>
<dbReference type="PROSITE" id="PS51679">
    <property type="entry name" value="SAM_MT_C5"/>
    <property type="match status" value="1"/>
</dbReference>
<evidence type="ECO:0000313" key="8">
    <source>
        <dbReference type="EMBL" id="EMF20398.1"/>
    </source>
</evidence>
<gene>
    <name evidence="8" type="ORF">H114_32684</name>
</gene>
<comment type="catalytic activity">
    <reaction evidence="7">
        <text>a 2'-deoxycytidine in DNA + S-adenosyl-L-methionine = a 5-methyl-2'-deoxycytidine in DNA + S-adenosyl-L-homocysteine + H(+)</text>
        <dbReference type="Rhea" id="RHEA:13681"/>
        <dbReference type="Rhea" id="RHEA-COMP:11369"/>
        <dbReference type="Rhea" id="RHEA-COMP:11370"/>
        <dbReference type="ChEBI" id="CHEBI:15378"/>
        <dbReference type="ChEBI" id="CHEBI:57856"/>
        <dbReference type="ChEBI" id="CHEBI:59789"/>
        <dbReference type="ChEBI" id="CHEBI:85452"/>
        <dbReference type="ChEBI" id="CHEBI:85454"/>
        <dbReference type="EC" id="2.1.1.37"/>
    </reaction>
</comment>
<sequence length="352" mass="39016">MGAYKDRLDALWAAHTAPRADDAPTVVSTFAGAGGSSLGYSAAGYRELLAVEWDRHAVDCLRRNFPHVPVHHGDIAKVDPDTLGLAPGELDLFDGSPPCQGFSTNGNRQIDDPRNHLFREYVRLLDAWQPKTFVMENVSGMIKGKMRALFAEILTTLKAAGPGYRVVARLVDCGYFGVATMRQRMIFVGVREDLGLDPVHPKPQMRPPVLRHALEDLGDPGLILRPKGRITTLAPLVRPGYDGADVLHERGAPRAWFNLQRAHWDRQCWTITKSMAPGRHGIMHPDENRFLSSREICRIQGFPDAYDWGDSRLQDIWARVGNSVPPPVSHAVAQTIRDHILTPARDGTPPPS</sequence>
<dbReference type="AlphaFoldDB" id="M3C8K2"/>
<accession>M3C8K2</accession>
<dbReference type="InterPro" id="IPR029063">
    <property type="entry name" value="SAM-dependent_MTases_sf"/>
</dbReference>
<evidence type="ECO:0000313" key="9">
    <source>
        <dbReference type="Proteomes" id="UP000011732"/>
    </source>
</evidence>
<dbReference type="PROSITE" id="PS00094">
    <property type="entry name" value="C5_MTASE_1"/>
    <property type="match status" value="1"/>
</dbReference>
<evidence type="ECO:0000256" key="6">
    <source>
        <dbReference type="RuleBase" id="RU000416"/>
    </source>
</evidence>
<dbReference type="RefSeq" id="WP_006136764.1">
    <property type="nucleotide sequence ID" value="NZ_AOHP01000169.1"/>
</dbReference>
<keyword evidence="1 5" id="KW-0489">Methyltransferase</keyword>
<evidence type="ECO:0000256" key="4">
    <source>
        <dbReference type="ARBA" id="ARBA00022747"/>
    </source>
</evidence>
<dbReference type="GO" id="GO:0003677">
    <property type="term" value="F:DNA binding"/>
    <property type="evidence" value="ECO:0007669"/>
    <property type="project" value="TreeGrafter"/>
</dbReference>
<feature type="active site" evidence="5">
    <location>
        <position position="99"/>
    </location>
</feature>
<dbReference type="GO" id="GO:0032259">
    <property type="term" value="P:methylation"/>
    <property type="evidence" value="ECO:0007669"/>
    <property type="project" value="UniProtKB-KW"/>
</dbReference>
<dbReference type="EC" id="2.1.1.37" evidence="7"/>
<protein>
    <recommendedName>
        <fullName evidence="7">Cytosine-specific methyltransferase</fullName>
        <ecNumber evidence="7">2.1.1.37</ecNumber>
    </recommendedName>
</protein>